<accession>A0AAV2AKB8</accession>
<feature type="domain" description="NADP-dependent oxidoreductase" evidence="4">
    <location>
        <begin position="17"/>
        <end position="258"/>
    </location>
</feature>
<feature type="site" description="Lowers pKa of active site Tyr" evidence="3">
    <location>
        <position position="72"/>
    </location>
</feature>
<reference evidence="5 6" key="1">
    <citation type="submission" date="2024-04" db="EMBL/GenBank/DDBJ databases">
        <authorList>
            <person name="Rising A."/>
            <person name="Reimegard J."/>
            <person name="Sonavane S."/>
            <person name="Akerstrom W."/>
            <person name="Nylinder S."/>
            <person name="Hedman E."/>
            <person name="Kallberg Y."/>
        </authorList>
    </citation>
    <scope>NUCLEOTIDE SEQUENCE [LARGE SCALE GENOMIC DNA]</scope>
</reference>
<dbReference type="PANTHER" id="PTHR11732">
    <property type="entry name" value="ALDO/KETO REDUCTASE"/>
    <property type="match status" value="1"/>
</dbReference>
<evidence type="ECO:0000256" key="3">
    <source>
        <dbReference type="PIRSR" id="PIRSR000097-3"/>
    </source>
</evidence>
<evidence type="ECO:0000313" key="6">
    <source>
        <dbReference type="Proteomes" id="UP001497382"/>
    </source>
</evidence>
<dbReference type="InterPro" id="IPR020471">
    <property type="entry name" value="AKR"/>
</dbReference>
<comment type="caution">
    <text evidence="5">The sequence shown here is derived from an EMBL/GenBank/DDBJ whole genome shotgun (WGS) entry which is preliminary data.</text>
</comment>
<dbReference type="Proteomes" id="UP001497382">
    <property type="component" value="Unassembled WGS sequence"/>
</dbReference>
<evidence type="ECO:0000313" key="5">
    <source>
        <dbReference type="EMBL" id="CAL1283594.1"/>
    </source>
</evidence>
<evidence type="ECO:0000256" key="1">
    <source>
        <dbReference type="PIRSR" id="PIRSR000097-1"/>
    </source>
</evidence>
<dbReference type="InterPro" id="IPR018170">
    <property type="entry name" value="Aldo/ket_reductase_CS"/>
</dbReference>
<sequence>MLLKFKKTVPVKNLTRNENELDTAVTAAIETGYRHFDTAFAYTNEHFLGRTLKRAMENDKRLTRKDLFITTKLPPNGMDPKDVQYFFRKSLKDLQLDYIDLYLIHFPVAARRSEDDYAIFPTKDNGEFDSRDIDPLDTWKVLEKLVDQGLVRSIGLSNFNSEQIRRIYDNARIKPAVLQVECHAYLPQFELHELCKELKIALTAYSPIGAPGQQRDKELALISDPTLTPLCQKYGKSPAQIFDFSLSEEDMEVMNSMAKNRRYFSFTSYKGMPDHPQFPFRIPY</sequence>
<dbReference type="Gene3D" id="3.20.20.100">
    <property type="entry name" value="NADP-dependent oxidoreductase domain"/>
    <property type="match status" value="1"/>
</dbReference>
<dbReference type="InterPro" id="IPR023210">
    <property type="entry name" value="NADP_OxRdtase_dom"/>
</dbReference>
<evidence type="ECO:0000259" key="4">
    <source>
        <dbReference type="Pfam" id="PF00248"/>
    </source>
</evidence>
<evidence type="ECO:0000256" key="2">
    <source>
        <dbReference type="PIRSR" id="PIRSR000097-2"/>
    </source>
</evidence>
<dbReference type="EMBL" id="CAXIEN010000169">
    <property type="protein sequence ID" value="CAL1283594.1"/>
    <property type="molecule type" value="Genomic_DNA"/>
</dbReference>
<dbReference type="GO" id="GO:0016491">
    <property type="term" value="F:oxidoreductase activity"/>
    <property type="evidence" value="ECO:0007669"/>
    <property type="project" value="InterPro"/>
</dbReference>
<dbReference type="AlphaFoldDB" id="A0AAV2AKB8"/>
<proteinExistence type="predicted"/>
<gene>
    <name evidence="5" type="ORF">LARSCL_LOCUS12700</name>
</gene>
<dbReference type="PIRSF" id="PIRSF000097">
    <property type="entry name" value="AKR"/>
    <property type="match status" value="1"/>
</dbReference>
<keyword evidence="6" id="KW-1185">Reference proteome</keyword>
<dbReference type="PROSITE" id="PS00062">
    <property type="entry name" value="ALDOKETO_REDUCTASE_2"/>
    <property type="match status" value="1"/>
</dbReference>
<organism evidence="5 6">
    <name type="scientific">Larinioides sclopetarius</name>
    <dbReference type="NCBI Taxonomy" id="280406"/>
    <lineage>
        <taxon>Eukaryota</taxon>
        <taxon>Metazoa</taxon>
        <taxon>Ecdysozoa</taxon>
        <taxon>Arthropoda</taxon>
        <taxon>Chelicerata</taxon>
        <taxon>Arachnida</taxon>
        <taxon>Araneae</taxon>
        <taxon>Araneomorphae</taxon>
        <taxon>Entelegynae</taxon>
        <taxon>Araneoidea</taxon>
        <taxon>Araneidae</taxon>
        <taxon>Larinioides</taxon>
    </lineage>
</organism>
<dbReference type="InterPro" id="IPR036812">
    <property type="entry name" value="NAD(P)_OxRdtase_dom_sf"/>
</dbReference>
<feature type="active site" description="Proton donor" evidence="1">
    <location>
        <position position="42"/>
    </location>
</feature>
<dbReference type="SUPFAM" id="SSF51430">
    <property type="entry name" value="NAD(P)-linked oxidoreductase"/>
    <property type="match status" value="1"/>
</dbReference>
<feature type="binding site" evidence="2">
    <location>
        <position position="105"/>
    </location>
    <ligand>
        <name>substrate</name>
    </ligand>
</feature>
<dbReference type="PRINTS" id="PR00069">
    <property type="entry name" value="ALDKETRDTASE"/>
</dbReference>
<name>A0AAV2AKB8_9ARAC</name>
<dbReference type="PROSITE" id="PS00798">
    <property type="entry name" value="ALDOKETO_REDUCTASE_1"/>
    <property type="match status" value="1"/>
</dbReference>
<protein>
    <recommendedName>
        <fullName evidence="4">NADP-dependent oxidoreductase domain-containing protein</fullName>
    </recommendedName>
</protein>
<dbReference type="Pfam" id="PF00248">
    <property type="entry name" value="Aldo_ket_red"/>
    <property type="match status" value="1"/>
</dbReference>